<keyword evidence="2" id="KW-1185">Reference proteome</keyword>
<dbReference type="EMBL" id="JBHFEH010000012">
    <property type="protein sequence ID" value="KAL2055165.1"/>
    <property type="molecule type" value="Genomic_DNA"/>
</dbReference>
<sequence>MEGPNVITPRHRCLDIWQLKYRYYFDRGSNWSSFLRRTLSLKATTKFEKLDPSISLPTYVFYEFTENGSLASPQQYGLELPDDFMYWDDEIPKLHEECQQSQPQKTVRLKQNRLRFHRKDDQGDGPVTLRFKRELHWNRVTTVRNHNTDAHIEIDLADSLFRTWLDLENCC</sequence>
<dbReference type="Proteomes" id="UP001590951">
    <property type="component" value="Unassembled WGS sequence"/>
</dbReference>
<accession>A0ABR4BBN9</accession>
<evidence type="ECO:0000313" key="1">
    <source>
        <dbReference type="EMBL" id="KAL2055165.1"/>
    </source>
</evidence>
<organism evidence="1 2">
    <name type="scientific">Lepraria finkii</name>
    <dbReference type="NCBI Taxonomy" id="1340010"/>
    <lineage>
        <taxon>Eukaryota</taxon>
        <taxon>Fungi</taxon>
        <taxon>Dikarya</taxon>
        <taxon>Ascomycota</taxon>
        <taxon>Pezizomycotina</taxon>
        <taxon>Lecanoromycetes</taxon>
        <taxon>OSLEUM clade</taxon>
        <taxon>Lecanoromycetidae</taxon>
        <taxon>Lecanorales</taxon>
        <taxon>Lecanorineae</taxon>
        <taxon>Stereocaulaceae</taxon>
        <taxon>Lepraria</taxon>
    </lineage>
</organism>
<proteinExistence type="predicted"/>
<reference evidence="1 2" key="1">
    <citation type="submission" date="2024-09" db="EMBL/GenBank/DDBJ databases">
        <title>Rethinking Asexuality: The Enigmatic Case of Functional Sexual Genes in Lepraria (Stereocaulaceae).</title>
        <authorList>
            <person name="Doellman M."/>
            <person name="Sun Y."/>
            <person name="Barcenas-Pena A."/>
            <person name="Lumbsch H.T."/>
            <person name="Grewe F."/>
        </authorList>
    </citation>
    <scope>NUCLEOTIDE SEQUENCE [LARGE SCALE GENOMIC DNA]</scope>
    <source>
        <strain evidence="1 2">Grewe 0041</strain>
    </source>
</reference>
<evidence type="ECO:0000313" key="2">
    <source>
        <dbReference type="Proteomes" id="UP001590951"/>
    </source>
</evidence>
<gene>
    <name evidence="1" type="ORF">ABVK25_004503</name>
</gene>
<comment type="caution">
    <text evidence="1">The sequence shown here is derived from an EMBL/GenBank/DDBJ whole genome shotgun (WGS) entry which is preliminary data.</text>
</comment>
<protein>
    <submittedName>
        <fullName evidence="1">Uncharacterized protein</fullName>
    </submittedName>
</protein>
<name>A0ABR4BBN9_9LECA</name>